<dbReference type="WBParaSite" id="scaffold42024_cov484.g23945">
    <property type="protein sequence ID" value="scaffold42024_cov484.g23945"/>
    <property type="gene ID" value="scaffold42024_cov484.g23945"/>
</dbReference>
<name>A0A915MI70_MELJA</name>
<evidence type="ECO:0000313" key="2">
    <source>
        <dbReference type="WBParaSite" id="scaffold42024_cov484.g23945"/>
    </source>
</evidence>
<evidence type="ECO:0000313" key="1">
    <source>
        <dbReference type="Proteomes" id="UP000887561"/>
    </source>
</evidence>
<accession>A0A915MI70</accession>
<organism evidence="1 2">
    <name type="scientific">Meloidogyne javanica</name>
    <name type="common">Root-knot nematode worm</name>
    <dbReference type="NCBI Taxonomy" id="6303"/>
    <lineage>
        <taxon>Eukaryota</taxon>
        <taxon>Metazoa</taxon>
        <taxon>Ecdysozoa</taxon>
        <taxon>Nematoda</taxon>
        <taxon>Chromadorea</taxon>
        <taxon>Rhabditida</taxon>
        <taxon>Tylenchina</taxon>
        <taxon>Tylenchomorpha</taxon>
        <taxon>Tylenchoidea</taxon>
        <taxon>Meloidogynidae</taxon>
        <taxon>Meloidogyninae</taxon>
        <taxon>Meloidogyne</taxon>
        <taxon>Meloidogyne incognita group</taxon>
    </lineage>
</organism>
<dbReference type="AlphaFoldDB" id="A0A915MI70"/>
<protein>
    <submittedName>
        <fullName evidence="2">Uncharacterized protein</fullName>
    </submittedName>
</protein>
<proteinExistence type="predicted"/>
<sequence length="69" mass="7926">MKGKNNSNIASSWPIIVNENALNEASILPRLLHEANEQAQQEVIETMEENEEVCDEDQLQNMIENYSKH</sequence>
<keyword evidence="1" id="KW-1185">Reference proteome</keyword>
<dbReference type="Proteomes" id="UP000887561">
    <property type="component" value="Unplaced"/>
</dbReference>
<reference evidence="2" key="1">
    <citation type="submission" date="2022-11" db="UniProtKB">
        <authorList>
            <consortium name="WormBaseParasite"/>
        </authorList>
    </citation>
    <scope>IDENTIFICATION</scope>
</reference>